<dbReference type="Proteomes" id="UP000248555">
    <property type="component" value="Unassembled WGS sequence"/>
</dbReference>
<dbReference type="RefSeq" id="WP_111643596.1">
    <property type="nucleotide sequence ID" value="NZ_QLMH01000001.1"/>
</dbReference>
<dbReference type="Pfam" id="PF04238">
    <property type="entry name" value="DUF420"/>
    <property type="match status" value="1"/>
</dbReference>
<evidence type="ECO:0000256" key="1">
    <source>
        <dbReference type="SAM" id="Phobius"/>
    </source>
</evidence>
<feature type="transmembrane region" description="Helical" evidence="1">
    <location>
        <begin position="114"/>
        <end position="140"/>
    </location>
</feature>
<proteinExistence type="predicted"/>
<dbReference type="GO" id="GO:0004129">
    <property type="term" value="F:cytochrome-c oxidase activity"/>
    <property type="evidence" value="ECO:0007669"/>
    <property type="project" value="InterPro"/>
</dbReference>
<accession>A0A327YU26</accession>
<dbReference type="GO" id="GO:0016020">
    <property type="term" value="C:membrane"/>
    <property type="evidence" value="ECO:0007669"/>
    <property type="project" value="InterPro"/>
</dbReference>
<dbReference type="EMBL" id="QLMH01000001">
    <property type="protein sequence ID" value="RAK23235.1"/>
    <property type="molecule type" value="Genomic_DNA"/>
</dbReference>
<feature type="transmembrane region" description="Helical" evidence="1">
    <location>
        <begin position="42"/>
        <end position="64"/>
    </location>
</feature>
<keyword evidence="3" id="KW-1185">Reference proteome</keyword>
<keyword evidence="1" id="KW-0472">Membrane</keyword>
<feature type="transmembrane region" description="Helical" evidence="1">
    <location>
        <begin position="6"/>
        <end position="30"/>
    </location>
</feature>
<gene>
    <name evidence="2" type="ORF">B0I26_101190</name>
</gene>
<evidence type="ECO:0000313" key="2">
    <source>
        <dbReference type="EMBL" id="RAK23235.1"/>
    </source>
</evidence>
<dbReference type="GO" id="GO:0022904">
    <property type="term" value="P:respiratory electron transport chain"/>
    <property type="evidence" value="ECO:0007669"/>
    <property type="project" value="InterPro"/>
</dbReference>
<reference evidence="2 3" key="1">
    <citation type="submission" date="2018-06" db="EMBL/GenBank/DDBJ databases">
        <title>Genomic Encyclopedia of Type Strains, Phase III (KMG-III): the genomes of soil and plant-associated and newly described type strains.</title>
        <authorList>
            <person name="Whitman W."/>
        </authorList>
    </citation>
    <scope>NUCLEOTIDE SEQUENCE [LARGE SCALE GENOMIC DNA]</scope>
    <source>
        <strain evidence="2 3">CGMCC 1.8979</strain>
    </source>
</reference>
<dbReference type="InterPro" id="IPR013833">
    <property type="entry name" value="Cyt_c_oxidase_su3_a-hlx"/>
</dbReference>
<dbReference type="OrthoDB" id="2375575at2"/>
<dbReference type="AlphaFoldDB" id="A0A327YU26"/>
<dbReference type="PANTHER" id="PTHR37692">
    <property type="entry name" value="HYPOTHETICAL MEMBRANE SPANNING PROTEIN"/>
    <property type="match status" value="1"/>
</dbReference>
<keyword evidence="1" id="KW-1133">Transmembrane helix</keyword>
<keyword evidence="1" id="KW-0812">Transmembrane</keyword>
<comment type="caution">
    <text evidence="2">The sequence shown here is derived from an EMBL/GenBank/DDBJ whole genome shotgun (WGS) entry which is preliminary data.</text>
</comment>
<dbReference type="Gene3D" id="1.20.120.80">
    <property type="entry name" value="Cytochrome c oxidase, subunit III, four-helix bundle"/>
    <property type="match status" value="1"/>
</dbReference>
<dbReference type="InterPro" id="IPR007352">
    <property type="entry name" value="DUF420"/>
</dbReference>
<organism evidence="2 3">
    <name type="scientific">Paranoxybacillus vitaminiphilus</name>
    <dbReference type="NCBI Taxonomy" id="581036"/>
    <lineage>
        <taxon>Bacteria</taxon>
        <taxon>Bacillati</taxon>
        <taxon>Bacillota</taxon>
        <taxon>Bacilli</taxon>
        <taxon>Bacillales</taxon>
        <taxon>Anoxybacillaceae</taxon>
        <taxon>Paranoxybacillus</taxon>
    </lineage>
</organism>
<feature type="transmembrane region" description="Helical" evidence="1">
    <location>
        <begin position="76"/>
        <end position="102"/>
    </location>
</feature>
<sequence>MDHSLPILPTLSTGFIVLSAIFVAIGWYLVRQRKIEAHKKTMFWAAVFALLFFLIYLSRTIFIGNTSFGGPDNIKIYYTIFLFFHIVLATVGAIFGIVTLLSGFKNNLVKHKKLGPITSVIWFFTATTGVAVYLLLYVFYRGGETTSIIKAILGF</sequence>
<dbReference type="PANTHER" id="PTHR37692:SF1">
    <property type="entry name" value="DUF420 DOMAIN-CONTAINING PROTEIN"/>
    <property type="match status" value="1"/>
</dbReference>
<name>A0A327YU26_9BACL</name>
<protein>
    <submittedName>
        <fullName evidence="2">Putative membrane protein</fullName>
    </submittedName>
</protein>
<evidence type="ECO:0000313" key="3">
    <source>
        <dbReference type="Proteomes" id="UP000248555"/>
    </source>
</evidence>